<keyword evidence="2" id="KW-1133">Transmembrane helix</keyword>
<sequence>MAAVKVKTGRAGANARTESGGRPPRHRPGRRGRLRLSRRGRRIRTGIAVLLLVGLTWLGFSIGGALTAPGTDSTAARLAEWGRTHHLGWAVTTLEQKQYAMNKPATGGSVVGGVPTVHPVDPAGGSSTGSTTQRGPRLAAPPAPIRPLAPSRLAREGQWQALFGVGKHTAARVAFLRPDTTHTSYLVDVVWMDPSLLRFKLFPGYQVPGPPMTAPDQLLGADAKSVLATFNSGFQMGDSHGGYWQNGRTIKRLRSGAASMVLSKDGHLSVKAWPGGPPGHQVVAVRQNLSLLIQGGKISPLVSSANTKTWGVTVGNKDFVWRTGIGVRADGSIVFVVGPALNVQTLATILQRAGAINAMELDINPEWTNYLTYTHTTSGGAVPHRLGTDTMPSLVRYLQPSSRDFVGVFAR</sequence>
<dbReference type="GO" id="GO:0016798">
    <property type="term" value="F:hydrolase activity, acting on glycosyl bonds"/>
    <property type="evidence" value="ECO:0007669"/>
    <property type="project" value="UniProtKB-KW"/>
</dbReference>
<keyword evidence="2" id="KW-0472">Membrane</keyword>
<keyword evidence="4" id="KW-0378">Hydrolase</keyword>
<feature type="compositionally biased region" description="Basic residues" evidence="1">
    <location>
        <begin position="23"/>
        <end position="32"/>
    </location>
</feature>
<dbReference type="Proteomes" id="UP000320244">
    <property type="component" value="Unassembled WGS sequence"/>
</dbReference>
<keyword evidence="5" id="KW-1185">Reference proteome</keyword>
<evidence type="ECO:0000256" key="2">
    <source>
        <dbReference type="SAM" id="Phobius"/>
    </source>
</evidence>
<feature type="region of interest" description="Disordered" evidence="1">
    <location>
        <begin position="1"/>
        <end position="32"/>
    </location>
</feature>
<evidence type="ECO:0000259" key="3">
    <source>
        <dbReference type="Pfam" id="PF09992"/>
    </source>
</evidence>
<feature type="transmembrane region" description="Helical" evidence="2">
    <location>
        <begin position="43"/>
        <end position="66"/>
    </location>
</feature>
<feature type="compositionally biased region" description="Low complexity" evidence="1">
    <location>
        <begin position="122"/>
        <end position="138"/>
    </location>
</feature>
<evidence type="ECO:0000313" key="4">
    <source>
        <dbReference type="EMBL" id="TWP38611.1"/>
    </source>
</evidence>
<dbReference type="EMBL" id="VCQV01000002">
    <property type="protein sequence ID" value="TWP38611.1"/>
    <property type="molecule type" value="Genomic_DNA"/>
</dbReference>
<dbReference type="OrthoDB" id="141240at2"/>
<reference evidence="4 5" key="1">
    <citation type="submission" date="2019-05" db="EMBL/GenBank/DDBJ databases">
        <authorList>
            <person name="Lee S.D."/>
        </authorList>
    </citation>
    <scope>NUCLEOTIDE SEQUENCE [LARGE SCALE GENOMIC DNA]</scope>
    <source>
        <strain evidence="4 5">C5-26</strain>
    </source>
</reference>
<accession>A0A563E8S5</accession>
<feature type="domain" description="Phosphodiester glycosidase" evidence="3">
    <location>
        <begin position="231"/>
        <end position="362"/>
    </location>
</feature>
<evidence type="ECO:0000256" key="1">
    <source>
        <dbReference type="SAM" id="MobiDB-lite"/>
    </source>
</evidence>
<comment type="caution">
    <text evidence="4">The sequence shown here is derived from an EMBL/GenBank/DDBJ whole genome shotgun (WGS) entry which is preliminary data.</text>
</comment>
<dbReference type="AlphaFoldDB" id="A0A563E8S5"/>
<name>A0A563E8S5_9MICO</name>
<keyword evidence="2" id="KW-0812">Transmembrane</keyword>
<feature type="region of interest" description="Disordered" evidence="1">
    <location>
        <begin position="122"/>
        <end position="145"/>
    </location>
</feature>
<evidence type="ECO:0000313" key="5">
    <source>
        <dbReference type="Proteomes" id="UP000320244"/>
    </source>
</evidence>
<reference evidence="4 5" key="2">
    <citation type="submission" date="2019-08" db="EMBL/GenBank/DDBJ databases">
        <title>Jejuicoccus antrihumi gen. nov., sp. nov., a new member of the family Dermacoccaceae isolated from a cave.</title>
        <authorList>
            <person name="Schumann P."/>
            <person name="Kim I.S."/>
        </authorList>
    </citation>
    <scope>NUCLEOTIDE SEQUENCE [LARGE SCALE GENOMIC DNA]</scope>
    <source>
        <strain evidence="4 5">C5-26</strain>
    </source>
</reference>
<organism evidence="4 5">
    <name type="scientific">Leekyejoonella antrihumi</name>
    <dbReference type="NCBI Taxonomy" id="1660198"/>
    <lineage>
        <taxon>Bacteria</taxon>
        <taxon>Bacillati</taxon>
        <taxon>Actinomycetota</taxon>
        <taxon>Actinomycetes</taxon>
        <taxon>Micrococcales</taxon>
        <taxon>Dermacoccaceae</taxon>
        <taxon>Leekyejoonella</taxon>
    </lineage>
</organism>
<gene>
    <name evidence="4" type="ORF">FGL98_02155</name>
</gene>
<protein>
    <submittedName>
        <fullName evidence="4">Phosphodiester glycosidase family protein</fullName>
    </submittedName>
</protein>
<dbReference type="Pfam" id="PF09992">
    <property type="entry name" value="NAGPA"/>
    <property type="match status" value="1"/>
</dbReference>
<keyword evidence="4" id="KW-0326">Glycosidase</keyword>
<dbReference type="InterPro" id="IPR018711">
    <property type="entry name" value="NAGPA"/>
</dbReference>
<proteinExistence type="predicted"/>